<evidence type="ECO:0000259" key="2">
    <source>
        <dbReference type="PROSITE" id="PS50106"/>
    </source>
</evidence>
<dbReference type="InterPro" id="IPR001478">
    <property type="entry name" value="PDZ"/>
</dbReference>
<dbReference type="InterPro" id="IPR036034">
    <property type="entry name" value="PDZ_sf"/>
</dbReference>
<name>A0A812NYA3_9DINO</name>
<dbReference type="Proteomes" id="UP000604046">
    <property type="component" value="Unassembled WGS sequence"/>
</dbReference>
<dbReference type="Gene3D" id="2.30.42.10">
    <property type="match status" value="2"/>
</dbReference>
<dbReference type="PROSITE" id="PS50106">
    <property type="entry name" value="PDZ"/>
    <property type="match status" value="2"/>
</dbReference>
<dbReference type="AlphaFoldDB" id="A0A812NYA3"/>
<feature type="compositionally biased region" description="Basic residues" evidence="1">
    <location>
        <begin position="34"/>
        <end position="47"/>
    </location>
</feature>
<dbReference type="OrthoDB" id="417481at2759"/>
<dbReference type="SMART" id="SM00228">
    <property type="entry name" value="PDZ"/>
    <property type="match status" value="2"/>
</dbReference>
<dbReference type="Pfam" id="PF04059">
    <property type="entry name" value="RRM_2"/>
    <property type="match status" value="1"/>
</dbReference>
<dbReference type="SUPFAM" id="SSF50156">
    <property type="entry name" value="PDZ domain-like"/>
    <property type="match status" value="1"/>
</dbReference>
<protein>
    <submittedName>
        <fullName evidence="3">ML4 protein</fullName>
    </submittedName>
</protein>
<reference evidence="3" key="1">
    <citation type="submission" date="2021-02" db="EMBL/GenBank/DDBJ databases">
        <authorList>
            <person name="Dougan E. K."/>
            <person name="Rhodes N."/>
            <person name="Thang M."/>
            <person name="Chan C."/>
        </authorList>
    </citation>
    <scope>NUCLEOTIDE SEQUENCE</scope>
</reference>
<evidence type="ECO:0000313" key="4">
    <source>
        <dbReference type="Proteomes" id="UP000604046"/>
    </source>
</evidence>
<dbReference type="InterPro" id="IPR035979">
    <property type="entry name" value="RBD_domain_sf"/>
</dbReference>
<accession>A0A812NYA3</accession>
<feature type="domain" description="PDZ" evidence="2">
    <location>
        <begin position="262"/>
        <end position="337"/>
    </location>
</feature>
<gene>
    <name evidence="3" type="primary">ML4</name>
    <name evidence="3" type="ORF">SNAT2548_LOCUS16238</name>
</gene>
<dbReference type="SUPFAM" id="SSF54928">
    <property type="entry name" value="RNA-binding domain, RBD"/>
    <property type="match status" value="1"/>
</dbReference>
<evidence type="ECO:0000256" key="1">
    <source>
        <dbReference type="SAM" id="MobiDB-lite"/>
    </source>
</evidence>
<dbReference type="InterPro" id="IPR012677">
    <property type="entry name" value="Nucleotide-bd_a/b_plait_sf"/>
</dbReference>
<dbReference type="GO" id="GO:0003676">
    <property type="term" value="F:nucleic acid binding"/>
    <property type="evidence" value="ECO:0007669"/>
    <property type="project" value="InterPro"/>
</dbReference>
<dbReference type="InterPro" id="IPR007201">
    <property type="entry name" value="Mei2-like_Rrm_C"/>
</dbReference>
<dbReference type="Gene3D" id="3.30.70.330">
    <property type="match status" value="1"/>
</dbReference>
<feature type="region of interest" description="Disordered" evidence="1">
    <location>
        <begin position="1"/>
        <end position="50"/>
    </location>
</feature>
<proteinExistence type="predicted"/>
<comment type="caution">
    <text evidence="3">The sequence shown here is derived from an EMBL/GenBank/DDBJ whole genome shotgun (WGS) entry which is preliminary data.</text>
</comment>
<evidence type="ECO:0000313" key="3">
    <source>
        <dbReference type="EMBL" id="CAE7309152.1"/>
    </source>
</evidence>
<feature type="domain" description="PDZ" evidence="2">
    <location>
        <begin position="185"/>
        <end position="269"/>
    </location>
</feature>
<dbReference type="EMBL" id="CAJNDS010002078">
    <property type="protein sequence ID" value="CAE7309152.1"/>
    <property type="molecule type" value="Genomic_DNA"/>
</dbReference>
<keyword evidence="4" id="KW-1185">Reference proteome</keyword>
<organism evidence="3 4">
    <name type="scientific">Symbiodinium natans</name>
    <dbReference type="NCBI Taxonomy" id="878477"/>
    <lineage>
        <taxon>Eukaryota</taxon>
        <taxon>Sar</taxon>
        <taxon>Alveolata</taxon>
        <taxon>Dinophyceae</taxon>
        <taxon>Suessiales</taxon>
        <taxon>Symbiodiniaceae</taxon>
        <taxon>Symbiodinium</taxon>
    </lineage>
</organism>
<sequence>MQFGSMPLPHGDGVPNQVAGPCTMSGALPEHKGQGKRRRRRRHRSRSRERDVFEPYHACAVPRASALMAELPQTDRPMSTVMLRNIPCRYTQGSLMQEVDQMGFEGFYDFFYLPMDTRNKNSVGYAFINFKDSMDAERFVEVSMYCCSEPDKRDELQVSWEAREHASDEAAVGLPATARKAHTFKVVLKYDGRTLGADLDGTDIGRGLMVKAILEDGLLPDWNRSSPDKGLKPYDKIFEVNGKAGSVEELQERIVASGEELTLSVRRPEHRKISLERTASLGVKLHYKKSSRGVVINEILPEGLLQEWNDAHPSFQIAAGDRILEIGGVTQGAEDMTKRLSTDDKLDLTILHYDQETSYRK</sequence>